<accession>A0AAN9XZY3</accession>
<protein>
    <submittedName>
        <fullName evidence="1">Uncharacterized protein</fullName>
    </submittedName>
</protein>
<evidence type="ECO:0000313" key="2">
    <source>
        <dbReference type="Proteomes" id="UP001367676"/>
    </source>
</evidence>
<keyword evidence="2" id="KW-1185">Reference proteome</keyword>
<sequence length="165" mass="19551">MTFEFKATKPKFRYPFIKMNNCNYPCSSVFKEVKCFGGNPSQQASNNQPEFYFNSSFVNGRNRNHAETRAEFANVSNQSSNENPYKSWARKPDTPLWVKSNAVIRLEPDADTEKLPKVCPRFLMENKTRWNKFTQEWEPVLNQFIPIKEQRYQRSMCPFHRGYQV</sequence>
<dbReference type="Proteomes" id="UP001367676">
    <property type="component" value="Unassembled WGS sequence"/>
</dbReference>
<name>A0AAN9XZY3_9HEMI</name>
<reference evidence="1 2" key="1">
    <citation type="submission" date="2024-03" db="EMBL/GenBank/DDBJ databases">
        <title>Adaptation during the transition from Ophiocordyceps entomopathogen to insect associate is accompanied by gene loss and intensified selection.</title>
        <authorList>
            <person name="Ward C.M."/>
            <person name="Onetto C.A."/>
            <person name="Borneman A.R."/>
        </authorList>
    </citation>
    <scope>NUCLEOTIDE SEQUENCE [LARGE SCALE GENOMIC DNA]</scope>
    <source>
        <strain evidence="1">AWRI1</strain>
        <tissue evidence="1">Single Adult Female</tissue>
    </source>
</reference>
<comment type="caution">
    <text evidence="1">The sequence shown here is derived from an EMBL/GenBank/DDBJ whole genome shotgun (WGS) entry which is preliminary data.</text>
</comment>
<organism evidence="1 2">
    <name type="scientific">Parthenolecanium corni</name>
    <dbReference type="NCBI Taxonomy" id="536013"/>
    <lineage>
        <taxon>Eukaryota</taxon>
        <taxon>Metazoa</taxon>
        <taxon>Ecdysozoa</taxon>
        <taxon>Arthropoda</taxon>
        <taxon>Hexapoda</taxon>
        <taxon>Insecta</taxon>
        <taxon>Pterygota</taxon>
        <taxon>Neoptera</taxon>
        <taxon>Paraneoptera</taxon>
        <taxon>Hemiptera</taxon>
        <taxon>Sternorrhyncha</taxon>
        <taxon>Coccoidea</taxon>
        <taxon>Coccidae</taxon>
        <taxon>Parthenolecanium</taxon>
    </lineage>
</organism>
<gene>
    <name evidence="1" type="ORF">V9T40_010194</name>
</gene>
<proteinExistence type="predicted"/>
<dbReference type="AlphaFoldDB" id="A0AAN9XZY3"/>
<dbReference type="EMBL" id="JBBCAQ010000035">
    <property type="protein sequence ID" value="KAK7577989.1"/>
    <property type="molecule type" value="Genomic_DNA"/>
</dbReference>
<evidence type="ECO:0000313" key="1">
    <source>
        <dbReference type="EMBL" id="KAK7577989.1"/>
    </source>
</evidence>